<reference evidence="1 2" key="1">
    <citation type="submission" date="2018-11" db="EMBL/GenBank/DDBJ databases">
        <title>Genome assembly of Steccherinum ochraceum LE-BIN_3174, the white-rot fungus of the Steccherinaceae family (The Residual Polyporoid clade, Polyporales, Basidiomycota).</title>
        <authorList>
            <person name="Fedorova T.V."/>
            <person name="Glazunova O.A."/>
            <person name="Landesman E.O."/>
            <person name="Moiseenko K.V."/>
            <person name="Psurtseva N.V."/>
            <person name="Savinova O.S."/>
            <person name="Shakhova N.V."/>
            <person name="Tyazhelova T.V."/>
            <person name="Vasina D.V."/>
        </authorList>
    </citation>
    <scope>NUCLEOTIDE SEQUENCE [LARGE SCALE GENOMIC DNA]</scope>
    <source>
        <strain evidence="1 2">LE-BIN_3174</strain>
    </source>
</reference>
<protein>
    <recommendedName>
        <fullName evidence="3">4'-phosphopantetheinyl transferase domain-containing protein</fullName>
    </recommendedName>
</protein>
<dbReference type="STRING" id="92696.A0A4R0RQY7"/>
<dbReference type="GO" id="GO:0000287">
    <property type="term" value="F:magnesium ion binding"/>
    <property type="evidence" value="ECO:0007669"/>
    <property type="project" value="InterPro"/>
</dbReference>
<organism evidence="1 2">
    <name type="scientific">Steccherinum ochraceum</name>
    <dbReference type="NCBI Taxonomy" id="92696"/>
    <lineage>
        <taxon>Eukaryota</taxon>
        <taxon>Fungi</taxon>
        <taxon>Dikarya</taxon>
        <taxon>Basidiomycota</taxon>
        <taxon>Agaricomycotina</taxon>
        <taxon>Agaricomycetes</taxon>
        <taxon>Polyporales</taxon>
        <taxon>Steccherinaceae</taxon>
        <taxon>Steccherinum</taxon>
    </lineage>
</organism>
<evidence type="ECO:0008006" key="3">
    <source>
        <dbReference type="Google" id="ProtNLM"/>
    </source>
</evidence>
<gene>
    <name evidence="1" type="ORF">EIP91_001611</name>
</gene>
<name>A0A4R0RQY7_9APHY</name>
<dbReference type="GO" id="GO:0008897">
    <property type="term" value="F:holo-[acyl-carrier-protein] synthase activity"/>
    <property type="evidence" value="ECO:0007669"/>
    <property type="project" value="InterPro"/>
</dbReference>
<keyword evidence="2" id="KW-1185">Reference proteome</keyword>
<dbReference type="AlphaFoldDB" id="A0A4R0RQY7"/>
<dbReference type="Gene3D" id="3.90.470.20">
    <property type="entry name" value="4'-phosphopantetheinyl transferase domain"/>
    <property type="match status" value="1"/>
</dbReference>
<comment type="caution">
    <text evidence="1">The sequence shown here is derived from an EMBL/GenBank/DDBJ whole genome shotgun (WGS) entry which is preliminary data.</text>
</comment>
<evidence type="ECO:0000313" key="1">
    <source>
        <dbReference type="EMBL" id="TCD66248.1"/>
    </source>
</evidence>
<dbReference type="InterPro" id="IPR037143">
    <property type="entry name" value="4-PPantetheinyl_Trfase_dom_sf"/>
</dbReference>
<dbReference type="EMBL" id="RWJN01000143">
    <property type="protein sequence ID" value="TCD66248.1"/>
    <property type="molecule type" value="Genomic_DNA"/>
</dbReference>
<dbReference type="OrthoDB" id="26719at2759"/>
<proteinExistence type="predicted"/>
<dbReference type="Proteomes" id="UP000292702">
    <property type="component" value="Unassembled WGS sequence"/>
</dbReference>
<evidence type="ECO:0000313" key="2">
    <source>
        <dbReference type="Proteomes" id="UP000292702"/>
    </source>
</evidence>
<sequence>MECPILVWMLTFNRELTSEEYDQCYQTMRACIPHSNVQYSPGSKESCSNHTNLIGMVMTQGSQHHVVNLGLAIIPLAPEHPNISISTFLESQYHKEIAAIQDPSPERRGESSDEMIMRRLCMLLTLKQAYIRAIGQPMGFDYTRLDFDVPRRTVNGDGKALHGWEFRVWQAHIEILRPDGSTDEQVYQCASAFFRGTHDINFVWQRDAKELESWVQFLTPDQLMAVMPKLTD</sequence>
<accession>A0A4R0RQY7</accession>